<dbReference type="Gene3D" id="1.10.150.130">
    <property type="match status" value="1"/>
</dbReference>
<dbReference type="GO" id="GO:0015074">
    <property type="term" value="P:DNA integration"/>
    <property type="evidence" value="ECO:0007669"/>
    <property type="project" value="InterPro"/>
</dbReference>
<dbReference type="EMBL" id="SRMQ01000015">
    <property type="protein sequence ID" value="TGJ75534.1"/>
    <property type="molecule type" value="Genomic_DNA"/>
</dbReference>
<dbReference type="InterPro" id="IPR010998">
    <property type="entry name" value="Integrase_recombinase_N"/>
</dbReference>
<dbReference type="OrthoDB" id="9801717at2"/>
<dbReference type="InterPro" id="IPR050090">
    <property type="entry name" value="Tyrosine_recombinase_XerCD"/>
</dbReference>
<dbReference type="InterPro" id="IPR002104">
    <property type="entry name" value="Integrase_catalytic"/>
</dbReference>
<keyword evidence="2" id="KW-0238">DNA-binding</keyword>
<evidence type="ECO:0000259" key="4">
    <source>
        <dbReference type="PROSITE" id="PS51898"/>
    </source>
</evidence>
<feature type="domain" description="Tyr recombinase" evidence="4">
    <location>
        <begin position="218"/>
        <end position="399"/>
    </location>
</feature>
<dbReference type="AlphaFoldDB" id="A0A4Z0XW16"/>
<dbReference type="Proteomes" id="UP000297714">
    <property type="component" value="Unassembled WGS sequence"/>
</dbReference>
<evidence type="ECO:0000313" key="5">
    <source>
        <dbReference type="EMBL" id="TGJ75534.1"/>
    </source>
</evidence>
<comment type="caution">
    <text evidence="5">The sequence shown here is derived from an EMBL/GenBank/DDBJ whole genome shotgun (WGS) entry which is preliminary data.</text>
</comment>
<dbReference type="PROSITE" id="PS51898">
    <property type="entry name" value="TYR_RECOMBINASE"/>
    <property type="match status" value="1"/>
</dbReference>
<organism evidence="5 6">
    <name type="scientific">Caproiciproducens galactitolivorans</name>
    <dbReference type="NCBI Taxonomy" id="642589"/>
    <lineage>
        <taxon>Bacteria</taxon>
        <taxon>Bacillati</taxon>
        <taxon>Bacillota</taxon>
        <taxon>Clostridia</taxon>
        <taxon>Eubacteriales</taxon>
        <taxon>Acutalibacteraceae</taxon>
        <taxon>Caproiciproducens</taxon>
    </lineage>
</organism>
<accession>A0A4Z0XW16</accession>
<evidence type="ECO:0000256" key="2">
    <source>
        <dbReference type="ARBA" id="ARBA00023125"/>
    </source>
</evidence>
<reference evidence="5 6" key="1">
    <citation type="submission" date="2019-04" db="EMBL/GenBank/DDBJ databases">
        <authorList>
            <person name="Poehlein A."/>
            <person name="Bengelsdorf F.R."/>
            <person name="Duerre P."/>
            <person name="Daniel R."/>
        </authorList>
    </citation>
    <scope>NUCLEOTIDE SEQUENCE [LARGE SCALE GENOMIC DNA]</scope>
    <source>
        <strain evidence="5 6">BS-1</strain>
    </source>
</reference>
<dbReference type="Pfam" id="PF00589">
    <property type="entry name" value="Phage_integrase"/>
    <property type="match status" value="1"/>
</dbReference>
<dbReference type="GO" id="GO:0006310">
    <property type="term" value="P:DNA recombination"/>
    <property type="evidence" value="ECO:0007669"/>
    <property type="project" value="UniProtKB-KW"/>
</dbReference>
<evidence type="ECO:0000256" key="3">
    <source>
        <dbReference type="ARBA" id="ARBA00023172"/>
    </source>
</evidence>
<dbReference type="PANTHER" id="PTHR30349">
    <property type="entry name" value="PHAGE INTEGRASE-RELATED"/>
    <property type="match status" value="1"/>
</dbReference>
<dbReference type="InterPro" id="IPR013762">
    <property type="entry name" value="Integrase-like_cat_sf"/>
</dbReference>
<proteinExistence type="inferred from homology"/>
<dbReference type="PANTHER" id="PTHR30349:SF41">
    <property type="entry name" value="INTEGRASE_RECOMBINASE PROTEIN MJ0367-RELATED"/>
    <property type="match status" value="1"/>
</dbReference>
<dbReference type="Gene3D" id="1.10.443.10">
    <property type="entry name" value="Intergrase catalytic core"/>
    <property type="match status" value="1"/>
</dbReference>
<sequence>MANCKKCKRNLSDDWIWCPWCGTKQTKPTRKRKTTRRENRTGSVYKRSDIKYRPWVAVTPKTKTTSPQLIGYYATSQEAKDALEEYRRNPVEKINITLKEIYEDWWALGTKNKSKQLANSYRAAWKKLSALYDEKFRELRTAQIQSIIDGLQKERPKLDKQGKPVVKDGVPVMLPPMSYSALHDIKVLVGLLYKYAMQNDIINKNYAEFLVLPKKPSGVKDCFNDIELKQIENAAFGTDKVKKVPFADCILFMCYTGLRITEFLTLSKFNVHEKNGMYALYGGIKTDAGKNKVVPVHHKIKPILMDWMSKNGETIFCRLDGAPYTSQYFREKCFYPALEQIGITRKLTPHATRRTFATMMSAANVREEDFIAIMGHTDYSVDIDSYISQSAEKLSKSIEKLP</sequence>
<gene>
    <name evidence="5" type="primary">xerC_2</name>
    <name evidence="5" type="ORF">CAGA_23340</name>
</gene>
<dbReference type="RefSeq" id="WP_135660974.1">
    <property type="nucleotide sequence ID" value="NZ_SRMQ01000015.1"/>
</dbReference>
<comment type="similarity">
    <text evidence="1">Belongs to the 'phage' integrase family.</text>
</comment>
<protein>
    <submittedName>
        <fullName evidence="5">Tyrosine recombinase XerC</fullName>
    </submittedName>
</protein>
<evidence type="ECO:0000256" key="1">
    <source>
        <dbReference type="ARBA" id="ARBA00008857"/>
    </source>
</evidence>
<name>A0A4Z0XW16_9FIRM</name>
<evidence type="ECO:0000313" key="6">
    <source>
        <dbReference type="Proteomes" id="UP000297714"/>
    </source>
</evidence>
<dbReference type="InterPro" id="IPR011010">
    <property type="entry name" value="DNA_brk_join_enz"/>
</dbReference>
<dbReference type="CDD" id="cd00397">
    <property type="entry name" value="DNA_BRE_C"/>
    <property type="match status" value="1"/>
</dbReference>
<dbReference type="SUPFAM" id="SSF56349">
    <property type="entry name" value="DNA breaking-rejoining enzymes"/>
    <property type="match status" value="1"/>
</dbReference>
<keyword evidence="6" id="KW-1185">Reference proteome</keyword>
<keyword evidence="3" id="KW-0233">DNA recombination</keyword>
<dbReference type="GO" id="GO:0003677">
    <property type="term" value="F:DNA binding"/>
    <property type="evidence" value="ECO:0007669"/>
    <property type="project" value="UniProtKB-KW"/>
</dbReference>